<feature type="domain" description="HTH cro/C1-type" evidence="1">
    <location>
        <begin position="23"/>
        <end position="64"/>
    </location>
</feature>
<dbReference type="SUPFAM" id="SSF47413">
    <property type="entry name" value="lambda repressor-like DNA-binding domains"/>
    <property type="match status" value="1"/>
</dbReference>
<dbReference type="Pfam" id="PF07022">
    <property type="entry name" value="Phage_CI_repr"/>
    <property type="match status" value="1"/>
</dbReference>
<proteinExistence type="predicted"/>
<gene>
    <name evidence="2" type="ORF">V0R53_19340</name>
</gene>
<dbReference type="GO" id="GO:0045892">
    <property type="term" value="P:negative regulation of DNA-templated transcription"/>
    <property type="evidence" value="ECO:0007669"/>
    <property type="project" value="InterPro"/>
</dbReference>
<reference evidence="2 3" key="1">
    <citation type="submission" date="2024-01" db="EMBL/GenBank/DDBJ databases">
        <title>Unpublished Manusciprt.</title>
        <authorList>
            <person name="Duman M."/>
            <person name="Valdes E.G."/>
            <person name="Ajmi N."/>
            <person name="Altun S."/>
            <person name="Saticioglu I.B."/>
        </authorList>
    </citation>
    <scope>NUCLEOTIDE SEQUENCE [LARGE SCALE GENOMIC DNA]</scope>
    <source>
        <strain evidence="2 3">120P</strain>
    </source>
</reference>
<dbReference type="PROSITE" id="PS50943">
    <property type="entry name" value="HTH_CROC1"/>
    <property type="match status" value="1"/>
</dbReference>
<dbReference type="InterPro" id="IPR010744">
    <property type="entry name" value="Phage_CI_N"/>
</dbReference>
<accession>A0AB35WV12</accession>
<name>A0AB35WV12_9PSED</name>
<comment type="caution">
    <text evidence="2">The sequence shown here is derived from an EMBL/GenBank/DDBJ whole genome shotgun (WGS) entry which is preliminary data.</text>
</comment>
<dbReference type="InterPro" id="IPR010982">
    <property type="entry name" value="Lambda_DNA-bd_dom_sf"/>
</dbReference>
<dbReference type="EMBL" id="JAZDQP010000014">
    <property type="protein sequence ID" value="MEE1868541.1"/>
    <property type="molecule type" value="Genomic_DNA"/>
</dbReference>
<dbReference type="Gene3D" id="1.10.260.40">
    <property type="entry name" value="lambda repressor-like DNA-binding domains"/>
    <property type="match status" value="1"/>
</dbReference>
<dbReference type="GO" id="GO:0003677">
    <property type="term" value="F:DNA binding"/>
    <property type="evidence" value="ECO:0007669"/>
    <property type="project" value="InterPro"/>
</dbReference>
<keyword evidence="3" id="KW-1185">Reference proteome</keyword>
<evidence type="ECO:0000259" key="1">
    <source>
        <dbReference type="PROSITE" id="PS50943"/>
    </source>
</evidence>
<dbReference type="InterPro" id="IPR001387">
    <property type="entry name" value="Cro/C1-type_HTH"/>
</dbReference>
<dbReference type="AlphaFoldDB" id="A0AB35WV12"/>
<dbReference type="CDD" id="cd00093">
    <property type="entry name" value="HTH_XRE"/>
    <property type="match status" value="1"/>
</dbReference>
<protein>
    <submittedName>
        <fullName evidence="2">Helix-turn-helix domain-containing protein</fullName>
    </submittedName>
</protein>
<organism evidence="2 3">
    <name type="scientific">Pseudomonas auratipiscis</name>
    <dbReference type="NCBI Taxonomy" id="3115853"/>
    <lineage>
        <taxon>Bacteria</taxon>
        <taxon>Pseudomonadati</taxon>
        <taxon>Pseudomonadota</taxon>
        <taxon>Gammaproteobacteria</taxon>
        <taxon>Pseudomonadales</taxon>
        <taxon>Pseudomonadaceae</taxon>
        <taxon>Pseudomonas</taxon>
    </lineage>
</organism>
<dbReference type="RefSeq" id="WP_136477183.1">
    <property type="nucleotide sequence ID" value="NZ_JAZDCU010000012.1"/>
</dbReference>
<evidence type="ECO:0000313" key="2">
    <source>
        <dbReference type="EMBL" id="MEE1868541.1"/>
    </source>
</evidence>
<dbReference type="Proteomes" id="UP001307839">
    <property type="component" value="Unassembled WGS sequence"/>
</dbReference>
<sequence>MSTNGFTAVLRRMKLITASTTDAELSVALNVSPQTLSSWKGRNSIPYSLCIGLATCHGISLDWLLLGEGPQQRALGATPTATDESAHDWETQLLTQLRALAPQDQRAIAQAVEEKHRFRQLERQVEDMHRLLQADG</sequence>
<evidence type="ECO:0000313" key="3">
    <source>
        <dbReference type="Proteomes" id="UP001307839"/>
    </source>
</evidence>